<dbReference type="Proteomes" id="UP000001555">
    <property type="component" value="Unassembled WGS sequence"/>
</dbReference>
<dbReference type="HOGENOM" id="CLU_3052695_0_0_1"/>
<evidence type="ECO:0000313" key="1">
    <source>
        <dbReference type="EMBL" id="EEC19001.1"/>
    </source>
</evidence>
<accession>B7QJH9</accession>
<dbReference type="VEuPathDB" id="VectorBase:ISCW013569"/>
<dbReference type="InParanoid" id="B7QJH9"/>
<dbReference type="VEuPathDB" id="VectorBase:ISCI013569"/>
<organism>
    <name type="scientific">Ixodes scapularis</name>
    <name type="common">Black-legged tick</name>
    <name type="synonym">Deer tick</name>
    <dbReference type="NCBI Taxonomy" id="6945"/>
    <lineage>
        <taxon>Eukaryota</taxon>
        <taxon>Metazoa</taxon>
        <taxon>Ecdysozoa</taxon>
        <taxon>Arthropoda</taxon>
        <taxon>Chelicerata</taxon>
        <taxon>Arachnida</taxon>
        <taxon>Acari</taxon>
        <taxon>Parasitiformes</taxon>
        <taxon>Ixodida</taxon>
        <taxon>Ixodoidea</taxon>
        <taxon>Ixodidae</taxon>
        <taxon>Ixodinae</taxon>
        <taxon>Ixodes</taxon>
    </lineage>
</organism>
<reference evidence="2" key="2">
    <citation type="submission" date="2020-05" db="UniProtKB">
        <authorList>
            <consortium name="EnsemblMetazoa"/>
        </authorList>
    </citation>
    <scope>IDENTIFICATION</scope>
    <source>
        <strain evidence="2">wikel</strain>
    </source>
</reference>
<sequence>MYLRVWQSKEEDCGVLRSLQIKLQVLRRPRIQGHYQHYVMDVPSSRPQFSYPIV</sequence>
<dbReference type="AlphaFoldDB" id="B7QJH9"/>
<name>B7QJH9_IXOSC</name>
<dbReference type="PaxDb" id="6945-B7QJH9"/>
<keyword evidence="3" id="KW-1185">Reference proteome</keyword>
<evidence type="ECO:0000313" key="3">
    <source>
        <dbReference type="Proteomes" id="UP000001555"/>
    </source>
</evidence>
<reference evidence="1 3" key="1">
    <citation type="submission" date="2008-03" db="EMBL/GenBank/DDBJ databases">
        <title>Annotation of Ixodes scapularis.</title>
        <authorList>
            <consortium name="Ixodes scapularis Genome Project Consortium"/>
            <person name="Caler E."/>
            <person name="Hannick L.I."/>
            <person name="Bidwell S."/>
            <person name="Joardar V."/>
            <person name="Thiagarajan M."/>
            <person name="Amedeo P."/>
            <person name="Galinsky K.J."/>
            <person name="Schobel S."/>
            <person name="Inman J."/>
            <person name="Hostetler J."/>
            <person name="Miller J."/>
            <person name="Hammond M."/>
            <person name="Megy K."/>
            <person name="Lawson D."/>
            <person name="Kodira C."/>
            <person name="Sutton G."/>
            <person name="Meyer J."/>
            <person name="Hill C.A."/>
            <person name="Birren B."/>
            <person name="Nene V."/>
            <person name="Collins F."/>
            <person name="Alarcon-Chaidez F."/>
            <person name="Wikel S."/>
            <person name="Strausberg R."/>
        </authorList>
    </citation>
    <scope>NUCLEOTIDE SEQUENCE [LARGE SCALE GENOMIC DNA]</scope>
    <source>
        <strain evidence="3">Wikel</strain>
        <strain evidence="1">Wikel colony</strain>
    </source>
</reference>
<gene>
    <name evidence="1" type="ORF">IscW_ISCW013569</name>
</gene>
<protein>
    <submittedName>
        <fullName evidence="1 2">Uncharacterized protein</fullName>
    </submittedName>
</protein>
<dbReference type="EMBL" id="DS952555">
    <property type="protein sequence ID" value="EEC19001.1"/>
    <property type="molecule type" value="Genomic_DNA"/>
</dbReference>
<proteinExistence type="predicted"/>
<evidence type="ECO:0000313" key="2">
    <source>
        <dbReference type="EnsemblMetazoa" id="ISCW013569-PA"/>
    </source>
</evidence>
<dbReference type="EMBL" id="ABJB010981256">
    <property type="status" value="NOT_ANNOTATED_CDS"/>
    <property type="molecule type" value="Genomic_DNA"/>
</dbReference>
<dbReference type="EnsemblMetazoa" id="ISCW013569-RA">
    <property type="protein sequence ID" value="ISCW013569-PA"/>
    <property type="gene ID" value="ISCW013569"/>
</dbReference>